<dbReference type="Proteomes" id="UP001190700">
    <property type="component" value="Unassembled WGS sequence"/>
</dbReference>
<keyword evidence="4" id="KW-1185">Reference proteome</keyword>
<sequence length="386" mass="43134">MAASWTGTGGGMPQAFAEELSAAACRENQLLEMEKLAGPNPSPKIAALLTSLRTHMANMRAITEVFEEIPPLHEQDLPEHPLEVLDFARGYVIHLERRRERRQHALEMCGTLAAHMPAQIFRAADGMELHGEEELAELDYRIDSNWRLRPGTSELSRAERAEIDTDPESANTMRPGEVGCAISHHRVWEDAAARGLEYTLVLEDDALFEVTAWEALRFELAELEATGYEWDIIYIGRQTNAETKDGERITTHLVEAGLSYCTHAYMLSARGVQILLDSCFKNHLMPVDDFLPTLYVDTLSPPAANELPPDFPRLKALAWKVSGEGRKIRGWGCPQSLIWQQSNSSDTTPLPPLDLTDSDEEACEEEEEEGDHEDTEGVEGGEELKD</sequence>
<dbReference type="Pfam" id="PF01755">
    <property type="entry name" value="Glyco_transf_25"/>
    <property type="match status" value="1"/>
</dbReference>
<dbReference type="EMBL" id="LGRX02013689">
    <property type="protein sequence ID" value="KAK3265812.1"/>
    <property type="molecule type" value="Genomic_DNA"/>
</dbReference>
<accession>A0AAE0FUA0</accession>
<protein>
    <recommendedName>
        <fullName evidence="2">Glycosyl transferase family 25 domain-containing protein</fullName>
    </recommendedName>
</protein>
<feature type="region of interest" description="Disordered" evidence="1">
    <location>
        <begin position="340"/>
        <end position="386"/>
    </location>
</feature>
<evidence type="ECO:0000313" key="4">
    <source>
        <dbReference type="Proteomes" id="UP001190700"/>
    </source>
</evidence>
<proteinExistence type="predicted"/>
<evidence type="ECO:0000256" key="1">
    <source>
        <dbReference type="SAM" id="MobiDB-lite"/>
    </source>
</evidence>
<dbReference type="InterPro" id="IPR002654">
    <property type="entry name" value="Glyco_trans_25"/>
</dbReference>
<dbReference type="CDD" id="cd06532">
    <property type="entry name" value="Glyco_transf_25"/>
    <property type="match status" value="1"/>
</dbReference>
<reference evidence="3 4" key="1">
    <citation type="journal article" date="2015" name="Genome Biol. Evol.">
        <title>Comparative Genomics of a Bacterivorous Green Alga Reveals Evolutionary Causalities and Consequences of Phago-Mixotrophic Mode of Nutrition.</title>
        <authorList>
            <person name="Burns J.A."/>
            <person name="Paasch A."/>
            <person name="Narechania A."/>
            <person name="Kim E."/>
        </authorList>
    </citation>
    <scope>NUCLEOTIDE SEQUENCE [LARGE SCALE GENOMIC DNA]</scope>
    <source>
        <strain evidence="3 4">PLY_AMNH</strain>
    </source>
</reference>
<evidence type="ECO:0000259" key="2">
    <source>
        <dbReference type="Pfam" id="PF01755"/>
    </source>
</evidence>
<gene>
    <name evidence="3" type="ORF">CYMTET_25535</name>
</gene>
<feature type="domain" description="Glycosyl transferase family 25" evidence="2">
    <location>
        <begin position="90"/>
        <end position="290"/>
    </location>
</feature>
<evidence type="ECO:0000313" key="3">
    <source>
        <dbReference type="EMBL" id="KAK3265812.1"/>
    </source>
</evidence>
<dbReference type="AlphaFoldDB" id="A0AAE0FUA0"/>
<name>A0AAE0FUA0_9CHLO</name>
<comment type="caution">
    <text evidence="3">The sequence shown here is derived from an EMBL/GenBank/DDBJ whole genome shotgun (WGS) entry which is preliminary data.</text>
</comment>
<feature type="compositionally biased region" description="Acidic residues" evidence="1">
    <location>
        <begin position="356"/>
        <end position="386"/>
    </location>
</feature>
<organism evidence="3 4">
    <name type="scientific">Cymbomonas tetramitiformis</name>
    <dbReference type="NCBI Taxonomy" id="36881"/>
    <lineage>
        <taxon>Eukaryota</taxon>
        <taxon>Viridiplantae</taxon>
        <taxon>Chlorophyta</taxon>
        <taxon>Pyramimonadophyceae</taxon>
        <taxon>Pyramimonadales</taxon>
        <taxon>Pyramimonadaceae</taxon>
        <taxon>Cymbomonas</taxon>
    </lineage>
</organism>